<gene>
    <name evidence="10" type="primary">flgE</name>
    <name evidence="10" type="ORF">OQJ68_10060</name>
</gene>
<keyword evidence="10" id="KW-0282">Flagellum</keyword>
<dbReference type="PANTHER" id="PTHR30435:SF1">
    <property type="entry name" value="FLAGELLAR HOOK PROTEIN FLGE"/>
    <property type="match status" value="1"/>
</dbReference>
<keyword evidence="10" id="KW-0966">Cell projection</keyword>
<dbReference type="Pfam" id="PF06429">
    <property type="entry name" value="Flg_bbr_C"/>
    <property type="match status" value="1"/>
</dbReference>
<dbReference type="Pfam" id="PF00460">
    <property type="entry name" value="Flg_bb_rod"/>
    <property type="match status" value="1"/>
</dbReference>
<evidence type="ECO:0000256" key="2">
    <source>
        <dbReference type="ARBA" id="ARBA00009677"/>
    </source>
</evidence>
<dbReference type="Pfam" id="PF07559">
    <property type="entry name" value="FlgE_D2"/>
    <property type="match status" value="1"/>
</dbReference>
<dbReference type="RefSeq" id="WP_266002465.1">
    <property type="nucleotide sequence ID" value="NZ_JAPHQA010000012.1"/>
</dbReference>
<dbReference type="GO" id="GO:0009425">
    <property type="term" value="C:bacterial-type flagellum basal body"/>
    <property type="evidence" value="ECO:0007669"/>
    <property type="project" value="UniProtKB-SubCell"/>
</dbReference>
<comment type="function">
    <text evidence="5">A flexible structure which links the flagellar filament to the drive apparatus in the basal body.</text>
</comment>
<evidence type="ECO:0000313" key="11">
    <source>
        <dbReference type="Proteomes" id="UP001209730"/>
    </source>
</evidence>
<dbReference type="InterPro" id="IPR010930">
    <property type="entry name" value="Flg_bb/hook_C_dom"/>
</dbReference>
<comment type="subcellular location">
    <subcellularLocation>
        <location evidence="1 5">Bacterial flagellum basal body</location>
    </subcellularLocation>
</comment>
<evidence type="ECO:0000259" key="7">
    <source>
        <dbReference type="Pfam" id="PF06429"/>
    </source>
</evidence>
<keyword evidence="4 5" id="KW-0975">Bacterial flagellum</keyword>
<evidence type="ECO:0000313" key="10">
    <source>
        <dbReference type="EMBL" id="MCX2802130.1"/>
    </source>
</evidence>
<name>A0AB35I147_MICTH</name>
<dbReference type="Gene3D" id="2.60.98.20">
    <property type="entry name" value="Flagellar hook protein FlgE"/>
    <property type="match status" value="1"/>
</dbReference>
<comment type="caution">
    <text evidence="10">The sequence shown here is derived from an EMBL/GenBank/DDBJ whole genome shotgun (WGS) entry which is preliminary data.</text>
</comment>
<dbReference type="GO" id="GO:0071978">
    <property type="term" value="P:bacterial-type flagellum-dependent swarming motility"/>
    <property type="evidence" value="ECO:0007669"/>
    <property type="project" value="TreeGrafter"/>
</dbReference>
<feature type="domain" description="Flagellar hook protein FlgE D2" evidence="8">
    <location>
        <begin position="151"/>
        <end position="276"/>
    </location>
</feature>
<evidence type="ECO:0000256" key="1">
    <source>
        <dbReference type="ARBA" id="ARBA00004117"/>
    </source>
</evidence>
<feature type="domain" description="Flagellar hook protein FlgE/F/G-like D1" evidence="9">
    <location>
        <begin position="77"/>
        <end position="137"/>
    </location>
</feature>
<dbReference type="GO" id="GO:0009424">
    <property type="term" value="C:bacterial-type flagellum hook"/>
    <property type="evidence" value="ECO:0007669"/>
    <property type="project" value="TreeGrafter"/>
</dbReference>
<dbReference type="NCBIfam" id="TIGR03506">
    <property type="entry name" value="FlgEFG_subfam"/>
    <property type="match status" value="1"/>
</dbReference>
<sequence>MGFSQALSGLNAAATNLDVVSNNIANSQTVGFKGSSVQFADVYTGALAGQGTRVSAVLQDFSSGTLESTGRELDLGINGSGFFRFTQGGEVLYSRNGQLTLTSDGYLENAQGARLTGFPAGVDVGGQPEELQVPAGAMPAVATTEVEASFNLDATVDIIDRTTTPFDLADADSYSYANTGTVYDSLGVQHTMTTYFTKTADNTWEVRVAVDGVEDTANVGQLLFNNNGTLDVAASTFPTYAFTPGGGADPLNFTVTFDDSTQFGNDFSLDSLNQNGNAAGALVGISFDEDGNIIGNYANEQSQVLGTVALVNFRNPEGLSPAGDNAWMESGSSGQPLLGLAGTGQFGTLLSGTVEASNVDLTQELVDLIVAQRNYQANTQTIKIQDEVLQSAVNLR</sequence>
<dbReference type="InterPro" id="IPR020013">
    <property type="entry name" value="Flagellar_FlgE/F/G"/>
</dbReference>
<proteinExistence type="inferred from homology"/>
<keyword evidence="10" id="KW-0969">Cilium</keyword>
<dbReference type="InterPro" id="IPR011491">
    <property type="entry name" value="FlgE_D2"/>
</dbReference>
<dbReference type="PANTHER" id="PTHR30435">
    <property type="entry name" value="FLAGELLAR PROTEIN"/>
    <property type="match status" value="1"/>
</dbReference>
<dbReference type="GO" id="GO:0005829">
    <property type="term" value="C:cytosol"/>
    <property type="evidence" value="ECO:0007669"/>
    <property type="project" value="TreeGrafter"/>
</dbReference>
<dbReference type="AlphaFoldDB" id="A0AB35I147"/>
<accession>A0AB35I147</accession>
<dbReference type="InterPro" id="IPR037925">
    <property type="entry name" value="FlgE/F/G-like"/>
</dbReference>
<feature type="domain" description="Flagellar basal body rod protein N-terminal" evidence="6">
    <location>
        <begin position="6"/>
        <end position="33"/>
    </location>
</feature>
<dbReference type="EMBL" id="JAPHQB010000014">
    <property type="protein sequence ID" value="MCX2802130.1"/>
    <property type="molecule type" value="Genomic_DNA"/>
</dbReference>
<protein>
    <recommendedName>
        <fullName evidence="3 5">Flagellar hook protein FlgE</fullName>
    </recommendedName>
</protein>
<dbReference type="InterPro" id="IPR053967">
    <property type="entry name" value="LlgE_F_G-like_D1"/>
</dbReference>
<reference evidence="10" key="1">
    <citation type="submission" date="2022-11" db="EMBL/GenBank/DDBJ databases">
        <title>Chitin-degrading and fungicidal potential of chitinolytic bacterial strains from marine environment of the Pacific Ocean regions.</title>
        <authorList>
            <person name="Pentekhina I."/>
            <person name="Nedashkovskaya O."/>
            <person name="Seitkalieva A."/>
            <person name="Podvolotskaya A."/>
            <person name="Tekutyeva L."/>
            <person name="Balabanova L."/>
        </authorList>
    </citation>
    <scope>NUCLEOTIDE SEQUENCE</scope>
    <source>
        <strain evidence="10">KMM 6838</strain>
    </source>
</reference>
<evidence type="ECO:0000259" key="6">
    <source>
        <dbReference type="Pfam" id="PF00460"/>
    </source>
</evidence>
<evidence type="ECO:0000259" key="8">
    <source>
        <dbReference type="Pfam" id="PF07559"/>
    </source>
</evidence>
<organism evidence="10 11">
    <name type="scientific">Microbulbifer thermotolerans</name>
    <dbReference type="NCBI Taxonomy" id="252514"/>
    <lineage>
        <taxon>Bacteria</taxon>
        <taxon>Pseudomonadati</taxon>
        <taxon>Pseudomonadota</taxon>
        <taxon>Gammaproteobacteria</taxon>
        <taxon>Cellvibrionales</taxon>
        <taxon>Microbulbiferaceae</taxon>
        <taxon>Microbulbifer</taxon>
    </lineage>
</organism>
<evidence type="ECO:0000256" key="5">
    <source>
        <dbReference type="RuleBase" id="RU362116"/>
    </source>
</evidence>
<evidence type="ECO:0000259" key="9">
    <source>
        <dbReference type="Pfam" id="PF22692"/>
    </source>
</evidence>
<dbReference type="SUPFAM" id="SSF117143">
    <property type="entry name" value="Flagellar hook protein flgE"/>
    <property type="match status" value="1"/>
</dbReference>
<dbReference type="InterPro" id="IPR037058">
    <property type="entry name" value="Falgellar_hook_FlgE_sf"/>
</dbReference>
<dbReference type="InterPro" id="IPR001444">
    <property type="entry name" value="Flag_bb_rod_N"/>
</dbReference>
<dbReference type="Pfam" id="PF22692">
    <property type="entry name" value="LlgE_F_G_D1"/>
    <property type="match status" value="1"/>
</dbReference>
<dbReference type="NCBIfam" id="NF004238">
    <property type="entry name" value="PRK05682.1-1"/>
    <property type="match status" value="1"/>
</dbReference>
<feature type="domain" description="Flagellar basal-body/hook protein C-terminal" evidence="7">
    <location>
        <begin position="351"/>
        <end position="395"/>
    </location>
</feature>
<comment type="similarity">
    <text evidence="2 5">Belongs to the flagella basal body rod proteins family.</text>
</comment>
<evidence type="ECO:0000256" key="3">
    <source>
        <dbReference type="ARBA" id="ARBA00019015"/>
    </source>
</evidence>
<dbReference type="Proteomes" id="UP001209730">
    <property type="component" value="Unassembled WGS sequence"/>
</dbReference>
<evidence type="ECO:0000256" key="4">
    <source>
        <dbReference type="ARBA" id="ARBA00023143"/>
    </source>
</evidence>